<name>A0A835YWJ0_9STRA</name>
<evidence type="ECO:0000256" key="1">
    <source>
        <dbReference type="ARBA" id="ARBA00004323"/>
    </source>
</evidence>
<feature type="region of interest" description="Disordered" evidence="9">
    <location>
        <begin position="1"/>
        <end position="28"/>
    </location>
</feature>
<comment type="similarity">
    <text evidence="2">Belongs to the sulfotransferase 2 family.</text>
</comment>
<keyword evidence="7" id="KW-0472">Membrane</keyword>
<dbReference type="Pfam" id="PF03567">
    <property type="entry name" value="Sulfotransfer_2"/>
    <property type="match status" value="1"/>
</dbReference>
<dbReference type="EMBL" id="JAFCMP010000279">
    <property type="protein sequence ID" value="KAG5182008.1"/>
    <property type="molecule type" value="Genomic_DNA"/>
</dbReference>
<dbReference type="GO" id="GO:0008146">
    <property type="term" value="F:sulfotransferase activity"/>
    <property type="evidence" value="ECO:0007669"/>
    <property type="project" value="InterPro"/>
</dbReference>
<reference evidence="10" key="1">
    <citation type="submission" date="2021-02" db="EMBL/GenBank/DDBJ databases">
        <title>First Annotated Genome of the Yellow-green Alga Tribonema minus.</title>
        <authorList>
            <person name="Mahan K.M."/>
        </authorList>
    </citation>
    <scope>NUCLEOTIDE SEQUENCE</scope>
    <source>
        <strain evidence="10">UTEX B ZZ1240</strain>
    </source>
</reference>
<gene>
    <name evidence="10" type="ORF">JKP88DRAFT_349089</name>
</gene>
<organism evidence="10 11">
    <name type="scientific">Tribonema minus</name>
    <dbReference type="NCBI Taxonomy" id="303371"/>
    <lineage>
        <taxon>Eukaryota</taxon>
        <taxon>Sar</taxon>
        <taxon>Stramenopiles</taxon>
        <taxon>Ochrophyta</taxon>
        <taxon>PX clade</taxon>
        <taxon>Xanthophyceae</taxon>
        <taxon>Tribonematales</taxon>
        <taxon>Tribonemataceae</taxon>
        <taxon>Tribonema</taxon>
    </lineage>
</organism>
<keyword evidence="6" id="KW-0333">Golgi apparatus</keyword>
<keyword evidence="4" id="KW-0812">Transmembrane</keyword>
<keyword evidence="11" id="KW-1185">Reference proteome</keyword>
<evidence type="ECO:0000313" key="11">
    <source>
        <dbReference type="Proteomes" id="UP000664859"/>
    </source>
</evidence>
<dbReference type="InterPro" id="IPR005331">
    <property type="entry name" value="Sulfotransferase"/>
</dbReference>
<dbReference type="Proteomes" id="UP000664859">
    <property type="component" value="Unassembled WGS sequence"/>
</dbReference>
<evidence type="ECO:0000313" key="10">
    <source>
        <dbReference type="EMBL" id="KAG5182008.1"/>
    </source>
</evidence>
<evidence type="ECO:0000256" key="2">
    <source>
        <dbReference type="ARBA" id="ARBA00006339"/>
    </source>
</evidence>
<accession>A0A835YWJ0</accession>
<keyword evidence="3" id="KW-0808">Transferase</keyword>
<evidence type="ECO:0000256" key="3">
    <source>
        <dbReference type="ARBA" id="ARBA00022679"/>
    </source>
</evidence>
<evidence type="ECO:0000256" key="7">
    <source>
        <dbReference type="ARBA" id="ARBA00023136"/>
    </source>
</evidence>
<evidence type="ECO:0000256" key="8">
    <source>
        <dbReference type="ARBA" id="ARBA00023180"/>
    </source>
</evidence>
<keyword evidence="5" id="KW-1133">Transmembrane helix</keyword>
<comment type="caution">
    <text evidence="10">The sequence shown here is derived from an EMBL/GenBank/DDBJ whole genome shotgun (WGS) entry which is preliminary data.</text>
</comment>
<dbReference type="GO" id="GO:0000139">
    <property type="term" value="C:Golgi membrane"/>
    <property type="evidence" value="ECO:0007669"/>
    <property type="project" value="UniProtKB-SubCell"/>
</dbReference>
<protein>
    <submittedName>
        <fullName evidence="10">Uncharacterized protein</fullName>
    </submittedName>
</protein>
<evidence type="ECO:0000256" key="4">
    <source>
        <dbReference type="ARBA" id="ARBA00022692"/>
    </source>
</evidence>
<dbReference type="GO" id="GO:0016051">
    <property type="term" value="P:carbohydrate biosynthetic process"/>
    <property type="evidence" value="ECO:0007669"/>
    <property type="project" value="InterPro"/>
</dbReference>
<proteinExistence type="inferred from homology"/>
<keyword evidence="8" id="KW-0325">Glycoprotein</keyword>
<dbReference type="PANTHER" id="PTHR12137:SF54">
    <property type="entry name" value="CARBOHYDRATE SULFOTRANSFERASE"/>
    <property type="match status" value="1"/>
</dbReference>
<dbReference type="InterPro" id="IPR018011">
    <property type="entry name" value="Carb_sulfotrans_8-10"/>
</dbReference>
<comment type="subcellular location">
    <subcellularLocation>
        <location evidence="1">Golgi apparatus membrane</location>
        <topology evidence="1">Single-pass type II membrane protein</topology>
    </subcellularLocation>
</comment>
<sequence length="1065" mass="115091">MGAGPHARALTDDEDGDSLPGVLVTPDRAPDGTLLDELAITMEAIAQLRPRQSPLALVTRAMLAQLSAAPLAALGRLAKGVDPPVPRSAITAPLRPRGSRALRRPSPLAALGYRAKEVDLPVTLGAIGSPSLLNMLSLTPLAALGYRAKEVDLPVTLGAIGSPSLQRALLQPRVRVTCTPPLAALDYRAKEVDLPVPLGAIGSPSLQRTCSTSPLAALGYRAKEVDLPVPLGAIGSPSLQRALLQPGGLAMYALGALRLTGNTHIAVVWPGTVLLAAPPIPPLRLTGNTHIAVVWPGTVLLAAPPIPPLSAAHALEGAVPLALPVAPMSAGDWTVALTADDYDPTSQAMLLLRPSEGATDAVKRALQNVDDWLLLRKSAQPGRGLPTPRDLMESAMKAALGASSVASIDVQTCASRDLPALFAFLDVVAWCAARAQPLLLQAGPLPCQARAAAAALAKQPHNASEYPCGPARYRLPEGAELMGGGSGAWGARAAPPLPRTEDARRAPLLPPQPAAPVTATDADVVALQHFWLVNKRHKLLYLAIPKVACTQMIQLFLRAVNATDWDTDVMANIHFHSGNKRIRAKTQVTAAQLTAIMNDPQWTRAVVLREPRRRVLSLPCVRALFRPLRYPDKLVCGLLSPRRLPRVLTIVTNVRALWRLRDQLTQLPCAYLDKYVLHGSYGDRVRADKRYVSFHEFVEVRADRRYVSFHKFVESTPVRVRADKRYVSFHEFVESTQVDTGMRLARRRTGAHPLSTVDPHHRPQALFMDKFLPYMNFIAEYTQVQHHVREMLEKVGMWEQYGASGWGRDKQQSGASGWGRNKQQAIYQPNSNTVQRHSTNSEALHELFYTPEIEQMVMRSYAIDYDMFPGIAMLLDPAVAAFDSVLALDDLSILMPHHHLETGPPLLRLAAGTADASSAPRAPSSSSCGGGIRQLAALLPPALFALALARRSLDAHLQWRRMMSREGSQAPPLPRQMKDGFRGEDTCTYNPLVNLCAGAGAWRGFAQNGCWSAGSDAQEFAALTYKALDGGGVNAWRDVEADFDLFAGTFALQALALAEPVQLCC</sequence>
<evidence type="ECO:0000256" key="6">
    <source>
        <dbReference type="ARBA" id="ARBA00023034"/>
    </source>
</evidence>
<evidence type="ECO:0000256" key="5">
    <source>
        <dbReference type="ARBA" id="ARBA00022989"/>
    </source>
</evidence>
<evidence type="ECO:0000256" key="9">
    <source>
        <dbReference type="SAM" id="MobiDB-lite"/>
    </source>
</evidence>
<dbReference type="OrthoDB" id="206904at2759"/>
<dbReference type="PANTHER" id="PTHR12137">
    <property type="entry name" value="CARBOHYDRATE SULFOTRANSFERASE"/>
    <property type="match status" value="1"/>
</dbReference>
<dbReference type="AlphaFoldDB" id="A0A835YWJ0"/>